<dbReference type="GO" id="GO:0080043">
    <property type="term" value="F:quercetin 3-O-glucosyltransferase activity"/>
    <property type="evidence" value="ECO:0007669"/>
    <property type="project" value="TreeGrafter"/>
</dbReference>
<evidence type="ECO:0000256" key="4">
    <source>
        <dbReference type="ARBA" id="ARBA00051827"/>
    </source>
</evidence>
<evidence type="ECO:0000256" key="3">
    <source>
        <dbReference type="ARBA" id="ARBA00022679"/>
    </source>
</evidence>
<evidence type="ECO:0000256" key="1">
    <source>
        <dbReference type="ARBA" id="ARBA00009995"/>
    </source>
</evidence>
<dbReference type="GO" id="GO:0102970">
    <property type="term" value="F:7-deoxyloganetic acid glucosyltransferase activity"/>
    <property type="evidence" value="ECO:0007669"/>
    <property type="project" value="UniProtKB-EC"/>
</dbReference>
<dbReference type="InterPro" id="IPR058980">
    <property type="entry name" value="Glyco_transf_N"/>
</dbReference>
<dbReference type="EMBL" id="JAVXUO010002530">
    <property type="protein sequence ID" value="KAK2972253.1"/>
    <property type="molecule type" value="Genomic_DNA"/>
</dbReference>
<accession>A0AA88U5J5</accession>
<dbReference type="Pfam" id="PF26168">
    <property type="entry name" value="Glyco_transf_N"/>
    <property type="match status" value="1"/>
</dbReference>
<dbReference type="SUPFAM" id="SSF53756">
    <property type="entry name" value="UDP-Glycosyltransferase/glycogen phosphorylase"/>
    <property type="match status" value="2"/>
</dbReference>
<dbReference type="EC" id="2.4.1.323" evidence="5"/>
<dbReference type="GO" id="GO:0080044">
    <property type="term" value="F:quercetin 7-O-glucosyltransferase activity"/>
    <property type="evidence" value="ECO:0007669"/>
    <property type="project" value="TreeGrafter"/>
</dbReference>
<dbReference type="AlphaFoldDB" id="A0AA88U5J5"/>
<dbReference type="Gene3D" id="3.40.50.2000">
    <property type="entry name" value="Glycogen Phosphorylase B"/>
    <property type="match status" value="4"/>
</dbReference>
<dbReference type="FunFam" id="3.40.50.2000:FF:000065">
    <property type="entry name" value="Glycosyltransferase"/>
    <property type="match status" value="2"/>
</dbReference>
<evidence type="ECO:0000256" key="2">
    <source>
        <dbReference type="ARBA" id="ARBA00022676"/>
    </source>
</evidence>
<keyword evidence="2" id="KW-0328">Glycosyltransferase</keyword>
<comment type="similarity">
    <text evidence="1">Belongs to the UDP-glycosyltransferase family.</text>
</comment>
<evidence type="ECO:0000259" key="6">
    <source>
        <dbReference type="Pfam" id="PF26168"/>
    </source>
</evidence>
<dbReference type="Pfam" id="PF00201">
    <property type="entry name" value="UDPGT"/>
    <property type="match status" value="2"/>
</dbReference>
<sequence length="958" mass="107209">TRRENCEVLGGKMEVPHVVILPFPAQGHIKPMFNLSKLLSHAGFDVTLVNTHHNHARILNLTNQTRFQSQFPRLQFRSISDGLPADHPRAGPQVTDLFGSTVAVSKPEFRDLIISFVEKEKAPTCIVADGIMSFAIDVAEEFHIHVITFRTYSATCTWVYFHLQKLVRDGEVPFQENEDMERQITCIPGLEKVLRRKDLPSICRLDSEHPFLQFFISQTSKMTRASALILDTFEELEAPMLCHLRSIFPKVYTIGPLHALLKSRKTESSTIGSSNGSLREQDKTCMAWLESQRSKSVIYVSFGSLAILTRDQFMEFWYGLVNSGTKFLWVMRPDLVWEENMVGEVPAGLALGTSERGCIVGWAPQEEVLAHRAIGGFLTHSGWNSTLESTLVGVPMICWPQLADQQVNSMCVSEMWGSGMDMKDICDRSTVEKMVRDLMEGKRDDIVKSMAILASVAHGSVKEGGSSYSNIEKNCEVLGGKMEVPHVVILPFPVQGHIKPMFNLSKLLCHAGFDVTLVNSHHNHARLLNLTDQTGFQSQFPMLRFLSISDGLPSDHPRAGPQVADLLGSTVAVSKPEFRDLIVSLIEEEKAPTCIVADGIMSFAIDVAEEFQIHAITFRTYSATCTWVYFHLQKLVHNGEIPFQENEDMERQITCIPGLEKILRRKDLPSICRLESEHPVLRFFISQTSKMTRASALILNTFEELEAPMLYHLRSIFPKVYAVGPLHALLKSRKTESSTFGSSNGSLREQDQTCMAWLESQPSKSVIYVSFGSMAILTREQLMEFWYGLVNSGTKFLWVMRPDLVWEENKVGEVPAELALGTSQRGCIVGWAPQEEVLAHRAIGGFLTHSGWNSTLESTLAGVPMICWPWLADQQVNSMCVSEMWGTGMDMKDTCDRSAVEKMVRDLMEGKRDDIVNSMAIVASIARDSIKEGGSSYGNIEKLIEDIRAIKCASTGNV</sequence>
<comment type="caution">
    <text evidence="7">The sequence shown here is derived from an EMBL/GenBank/DDBJ whole genome shotgun (WGS) entry which is preliminary data.</text>
</comment>
<dbReference type="PANTHER" id="PTHR11926">
    <property type="entry name" value="GLUCOSYL/GLUCURONOSYL TRANSFERASES"/>
    <property type="match status" value="1"/>
</dbReference>
<dbReference type="FunFam" id="3.40.50.2000:FF:000040">
    <property type="entry name" value="UDP-glycosyltransferase 76C1"/>
    <property type="match status" value="2"/>
</dbReference>
<keyword evidence="8" id="KW-1185">Reference proteome</keyword>
<organism evidence="7 8">
    <name type="scientific">Escallonia rubra</name>
    <dbReference type="NCBI Taxonomy" id="112253"/>
    <lineage>
        <taxon>Eukaryota</taxon>
        <taxon>Viridiplantae</taxon>
        <taxon>Streptophyta</taxon>
        <taxon>Embryophyta</taxon>
        <taxon>Tracheophyta</taxon>
        <taxon>Spermatophyta</taxon>
        <taxon>Magnoliopsida</taxon>
        <taxon>eudicotyledons</taxon>
        <taxon>Gunneridae</taxon>
        <taxon>Pentapetalae</taxon>
        <taxon>asterids</taxon>
        <taxon>campanulids</taxon>
        <taxon>Escalloniales</taxon>
        <taxon>Escalloniaceae</taxon>
        <taxon>Escallonia</taxon>
    </lineage>
</organism>
<keyword evidence="3" id="KW-0808">Transferase</keyword>
<proteinExistence type="inferred from homology"/>
<evidence type="ECO:0000256" key="5">
    <source>
        <dbReference type="ARBA" id="ARBA00066941"/>
    </source>
</evidence>
<feature type="non-terminal residue" evidence="7">
    <location>
        <position position="1"/>
    </location>
</feature>
<reference evidence="7" key="1">
    <citation type="submission" date="2022-12" db="EMBL/GenBank/DDBJ databases">
        <title>Draft genome assemblies for two species of Escallonia (Escalloniales).</title>
        <authorList>
            <person name="Chanderbali A."/>
            <person name="Dervinis C."/>
            <person name="Anghel I."/>
            <person name="Soltis D."/>
            <person name="Soltis P."/>
            <person name="Zapata F."/>
        </authorList>
    </citation>
    <scope>NUCLEOTIDE SEQUENCE</scope>
    <source>
        <strain evidence="7">UCBG92.1500</strain>
        <tissue evidence="7">Leaf</tissue>
    </source>
</reference>
<comment type="catalytic activity">
    <reaction evidence="4">
        <text>7-deoxyloganetate + UDP-alpha-D-glucose = 7-deoxyloganate + UDP + H(+)</text>
        <dbReference type="Rhea" id="RHEA:39895"/>
        <dbReference type="ChEBI" id="CHEBI:15378"/>
        <dbReference type="ChEBI" id="CHEBI:58223"/>
        <dbReference type="ChEBI" id="CHEBI:58885"/>
        <dbReference type="ChEBI" id="CHEBI:76844"/>
        <dbReference type="ChEBI" id="CHEBI:76846"/>
        <dbReference type="EC" id="2.4.1.323"/>
    </reaction>
</comment>
<dbReference type="InterPro" id="IPR002213">
    <property type="entry name" value="UDP_glucos_trans"/>
</dbReference>
<dbReference type="CDD" id="cd03784">
    <property type="entry name" value="GT1_Gtf-like"/>
    <property type="match status" value="2"/>
</dbReference>
<dbReference type="PANTHER" id="PTHR11926:SF1392">
    <property type="entry name" value="GLYCOSYLTRANSFERASE"/>
    <property type="match status" value="1"/>
</dbReference>
<gene>
    <name evidence="7" type="ORF">RJ640_014311</name>
</gene>
<evidence type="ECO:0000313" key="8">
    <source>
        <dbReference type="Proteomes" id="UP001187471"/>
    </source>
</evidence>
<feature type="domain" description="Glycosyltransferase N-terminal" evidence="6">
    <location>
        <begin position="18"/>
        <end position="166"/>
    </location>
</feature>
<evidence type="ECO:0000313" key="7">
    <source>
        <dbReference type="EMBL" id="KAK2972253.1"/>
    </source>
</evidence>
<name>A0AA88U5J5_9ASTE</name>
<protein>
    <recommendedName>
        <fullName evidence="5">7-deoxyloganetic acid glucosyltransferase</fullName>
        <ecNumber evidence="5">2.4.1.323</ecNumber>
    </recommendedName>
</protein>
<dbReference type="Proteomes" id="UP001187471">
    <property type="component" value="Unassembled WGS sequence"/>
</dbReference>